<dbReference type="GO" id="GO:0005524">
    <property type="term" value="F:ATP binding"/>
    <property type="evidence" value="ECO:0007669"/>
    <property type="project" value="UniProtKB-KW"/>
</dbReference>
<dbReference type="PROSITE" id="PS00871">
    <property type="entry name" value="CLPAB_2"/>
    <property type="match status" value="1"/>
</dbReference>
<evidence type="ECO:0000313" key="9">
    <source>
        <dbReference type="EMBL" id="KAF5961501.1"/>
    </source>
</evidence>
<dbReference type="GO" id="GO:0009507">
    <property type="term" value="C:chloroplast"/>
    <property type="evidence" value="ECO:0007669"/>
    <property type="project" value="UniProtKB-SubCell"/>
</dbReference>
<dbReference type="SMART" id="SM01086">
    <property type="entry name" value="ClpB_D2-small"/>
    <property type="match status" value="1"/>
</dbReference>
<dbReference type="SMART" id="SM00382">
    <property type="entry name" value="AAA"/>
    <property type="match status" value="1"/>
</dbReference>
<organism evidence="9 10">
    <name type="scientific">Camellia sinensis</name>
    <name type="common">Tea plant</name>
    <name type="synonym">Thea sinensis</name>
    <dbReference type="NCBI Taxonomy" id="4442"/>
    <lineage>
        <taxon>Eukaryota</taxon>
        <taxon>Viridiplantae</taxon>
        <taxon>Streptophyta</taxon>
        <taxon>Embryophyta</taxon>
        <taxon>Tracheophyta</taxon>
        <taxon>Spermatophyta</taxon>
        <taxon>Magnoliopsida</taxon>
        <taxon>eudicotyledons</taxon>
        <taxon>Gunneridae</taxon>
        <taxon>Pentapetalae</taxon>
        <taxon>asterids</taxon>
        <taxon>Ericales</taxon>
        <taxon>Theaceae</taxon>
        <taxon>Camellia</taxon>
    </lineage>
</organism>
<comment type="subcellular location">
    <subcellularLocation>
        <location evidence="1">Plastid</location>
        <location evidence="1">Chloroplast</location>
    </subcellularLocation>
</comment>
<dbReference type="EMBL" id="JACBKZ010000001">
    <property type="protein sequence ID" value="KAF5961501.1"/>
    <property type="molecule type" value="Genomic_DNA"/>
</dbReference>
<keyword evidence="6" id="KW-0143">Chaperone</keyword>
<keyword evidence="3" id="KW-0677">Repeat</keyword>
<dbReference type="Proteomes" id="UP000593564">
    <property type="component" value="Unassembled WGS sequence"/>
</dbReference>
<accession>A0A7J7IAA9</accession>
<evidence type="ECO:0000259" key="7">
    <source>
        <dbReference type="SMART" id="SM00382"/>
    </source>
</evidence>
<proteinExistence type="predicted"/>
<evidence type="ECO:0000256" key="1">
    <source>
        <dbReference type="ARBA" id="ARBA00004229"/>
    </source>
</evidence>
<dbReference type="InterPro" id="IPR028299">
    <property type="entry name" value="ClpA/B_CS2"/>
</dbReference>
<dbReference type="InterPro" id="IPR050130">
    <property type="entry name" value="ClpA_ClpB"/>
</dbReference>
<feature type="domain" description="AAA+ ATPase" evidence="7">
    <location>
        <begin position="39"/>
        <end position="203"/>
    </location>
</feature>
<dbReference type="InterPro" id="IPR001270">
    <property type="entry name" value="ClpA/B"/>
</dbReference>
<dbReference type="PRINTS" id="PR00300">
    <property type="entry name" value="CLPPROTEASEA"/>
</dbReference>
<reference evidence="10" key="1">
    <citation type="journal article" date="2020" name="Nat. Commun.">
        <title>Genome assembly of wild tea tree DASZ reveals pedigree and selection history of tea varieties.</title>
        <authorList>
            <person name="Zhang W."/>
            <person name="Zhang Y."/>
            <person name="Qiu H."/>
            <person name="Guo Y."/>
            <person name="Wan H."/>
            <person name="Zhang X."/>
            <person name="Scossa F."/>
            <person name="Alseekh S."/>
            <person name="Zhang Q."/>
            <person name="Wang P."/>
            <person name="Xu L."/>
            <person name="Schmidt M.H."/>
            <person name="Jia X."/>
            <person name="Li D."/>
            <person name="Zhu A."/>
            <person name="Guo F."/>
            <person name="Chen W."/>
            <person name="Ni D."/>
            <person name="Usadel B."/>
            <person name="Fernie A.R."/>
            <person name="Wen W."/>
        </authorList>
    </citation>
    <scope>NUCLEOTIDE SEQUENCE [LARGE SCALE GENOMIC DNA]</scope>
    <source>
        <strain evidence="10">cv. G240</strain>
    </source>
</reference>
<evidence type="ECO:0000256" key="2">
    <source>
        <dbReference type="ARBA" id="ARBA00022528"/>
    </source>
</evidence>
<protein>
    <recommendedName>
        <fullName evidence="11">Clp ATPase C-terminal domain-containing protein</fullName>
    </recommendedName>
</protein>
<evidence type="ECO:0000256" key="3">
    <source>
        <dbReference type="ARBA" id="ARBA00022737"/>
    </source>
</evidence>
<keyword evidence="2" id="KW-0934">Plastid</keyword>
<dbReference type="InterPro" id="IPR019489">
    <property type="entry name" value="Clp_ATPase_C"/>
</dbReference>
<dbReference type="PANTHER" id="PTHR11638:SF155">
    <property type="entry name" value="CHAPERONE PROTEIN CLPC1, CHLOROPLASTIC-LIKE"/>
    <property type="match status" value="1"/>
</dbReference>
<keyword evidence="4" id="KW-0547">Nucleotide-binding</keyword>
<dbReference type="Pfam" id="PF10431">
    <property type="entry name" value="ClpB_D2-small"/>
    <property type="match status" value="1"/>
</dbReference>
<evidence type="ECO:0000256" key="4">
    <source>
        <dbReference type="ARBA" id="ARBA00022741"/>
    </source>
</evidence>
<gene>
    <name evidence="9" type="ORF">HYC85_002710</name>
</gene>
<keyword evidence="10" id="KW-1185">Reference proteome</keyword>
<evidence type="ECO:0008006" key="11">
    <source>
        <dbReference type="Google" id="ProtNLM"/>
    </source>
</evidence>
<name>A0A7J7IAA9_CAMSI</name>
<evidence type="ECO:0000259" key="8">
    <source>
        <dbReference type="SMART" id="SM01086"/>
    </source>
</evidence>
<evidence type="ECO:0000313" key="10">
    <source>
        <dbReference type="Proteomes" id="UP000593564"/>
    </source>
</evidence>
<dbReference type="SUPFAM" id="SSF52540">
    <property type="entry name" value="P-loop containing nucleoside triphosphate hydrolases"/>
    <property type="match status" value="1"/>
</dbReference>
<dbReference type="PANTHER" id="PTHR11638">
    <property type="entry name" value="ATP-DEPENDENT CLP PROTEASE"/>
    <property type="match status" value="1"/>
</dbReference>
<dbReference type="Pfam" id="PF07724">
    <property type="entry name" value="AAA_2"/>
    <property type="match status" value="1"/>
</dbReference>
<dbReference type="Gene3D" id="1.10.8.60">
    <property type="match status" value="1"/>
</dbReference>
<dbReference type="InterPro" id="IPR003959">
    <property type="entry name" value="ATPase_AAA_core"/>
</dbReference>
<dbReference type="InterPro" id="IPR003593">
    <property type="entry name" value="AAA+_ATPase"/>
</dbReference>
<dbReference type="AlphaFoldDB" id="A0A7J7IAA9"/>
<evidence type="ECO:0000256" key="6">
    <source>
        <dbReference type="ARBA" id="ARBA00023186"/>
    </source>
</evidence>
<dbReference type="FunFam" id="3.40.50.300:FF:000025">
    <property type="entry name" value="ATP-dependent Clp protease subunit"/>
    <property type="match status" value="1"/>
</dbReference>
<dbReference type="Gene3D" id="3.40.50.300">
    <property type="entry name" value="P-loop containing nucleotide triphosphate hydrolases"/>
    <property type="match status" value="1"/>
</dbReference>
<dbReference type="CDD" id="cd19499">
    <property type="entry name" value="RecA-like_ClpB_Hsp104-like"/>
    <property type="match status" value="1"/>
</dbReference>
<feature type="domain" description="Clp ATPase C-terminal" evidence="8">
    <location>
        <begin position="202"/>
        <end position="293"/>
    </location>
</feature>
<dbReference type="GO" id="GO:0034605">
    <property type="term" value="P:cellular response to heat"/>
    <property type="evidence" value="ECO:0007669"/>
    <property type="project" value="TreeGrafter"/>
</dbReference>
<keyword evidence="5" id="KW-0067">ATP-binding</keyword>
<comment type="caution">
    <text evidence="9">The sequence shown here is derived from an EMBL/GenBank/DDBJ whole genome shotgun (WGS) entry which is preliminary data.</text>
</comment>
<evidence type="ECO:0000256" key="5">
    <source>
        <dbReference type="ARBA" id="ARBA00022840"/>
    </source>
</evidence>
<keyword evidence="2" id="KW-0150">Chloroplast</keyword>
<reference evidence="9 10" key="2">
    <citation type="submission" date="2020-07" db="EMBL/GenBank/DDBJ databases">
        <title>Genome assembly of wild tea tree DASZ reveals pedigree and selection history of tea varieties.</title>
        <authorList>
            <person name="Zhang W."/>
        </authorList>
    </citation>
    <scope>NUCLEOTIDE SEQUENCE [LARGE SCALE GENOMIC DNA]</scope>
    <source>
        <strain evidence="10">cv. G240</strain>
        <tissue evidence="9">Leaf</tissue>
    </source>
</reference>
<dbReference type="InterPro" id="IPR027417">
    <property type="entry name" value="P-loop_NTPase"/>
</dbReference>
<sequence>MIYFNKTLQHHIIGQDEAVEAVSRAIRRARVGISDPSRPIASFLFAGPTGVGKTELAKLLAVEYFGSKEAMVRLDMSEYMEKHTVSKLIGSPPGYIGHGDGGQLTEAVRRRPHNVILLDEMEKAHPDVFNTFLQILDDGRLTDSKGKTVDFKNTIIIMTSNVGGELSGGFEKVKKQVGEEFKKIFRGEFLNRLDEVIVFKRLSYLQLKKIMEIMLGEVYERLKVNKKIIMRVTDRLKEKLVEEGYHPRYGARPMRRAIRRVVEDNLAEMILKGEVEEGDIVTIDADSEGKLIVYPPSTSLL</sequence>
<dbReference type="GO" id="GO:0016887">
    <property type="term" value="F:ATP hydrolysis activity"/>
    <property type="evidence" value="ECO:0007669"/>
    <property type="project" value="InterPro"/>
</dbReference>